<reference evidence="1" key="1">
    <citation type="journal article" date="2013" name="Genome Biol.">
        <title>Reference genomes and transcriptomes of Nicotiana sylvestris and Nicotiana tomentosiformis.</title>
        <authorList>
            <person name="Sierro N."/>
            <person name="Battey J.N."/>
            <person name="Ouadi S."/>
            <person name="Bovet L."/>
            <person name="Goepfert S."/>
            <person name="Bakaher N."/>
            <person name="Peitsch M.C."/>
            <person name="Ivanov N.V."/>
        </authorList>
    </citation>
    <scope>NUCLEOTIDE SEQUENCE [LARGE SCALE GENOMIC DNA]</scope>
</reference>
<sequence>MVWYLEEIPLSFADIPTLKRIDLMRCSSRESLVASALRIKEEVKEIEGCDRIHLNIYSRDVSGSGSSSTCLLQQHGNCSKSTDRVDGWSSFLANCCSHALMLGSIMQLAEIPVSLYCNITTDS</sequence>
<organism evidence="1 2">
    <name type="scientific">Nicotiana sylvestris</name>
    <name type="common">Wood tobacco</name>
    <name type="synonym">South American tobacco</name>
    <dbReference type="NCBI Taxonomy" id="4096"/>
    <lineage>
        <taxon>Eukaryota</taxon>
        <taxon>Viridiplantae</taxon>
        <taxon>Streptophyta</taxon>
        <taxon>Embryophyta</taxon>
        <taxon>Tracheophyta</taxon>
        <taxon>Spermatophyta</taxon>
        <taxon>Magnoliopsida</taxon>
        <taxon>eudicotyledons</taxon>
        <taxon>Gunneridae</taxon>
        <taxon>Pentapetalae</taxon>
        <taxon>asterids</taxon>
        <taxon>lamiids</taxon>
        <taxon>Solanales</taxon>
        <taxon>Solanaceae</taxon>
        <taxon>Nicotianoideae</taxon>
        <taxon>Nicotianeae</taxon>
        <taxon>Nicotiana</taxon>
    </lineage>
</organism>
<keyword evidence="1" id="KW-1185">Reference proteome</keyword>
<dbReference type="PANTHER" id="PTHR15140">
    <property type="entry name" value="TUBULIN-SPECIFIC CHAPERONE E"/>
    <property type="match status" value="1"/>
</dbReference>
<dbReference type="RefSeq" id="XP_009777368.1">
    <property type="nucleotide sequence ID" value="XM_009779066.1"/>
</dbReference>
<evidence type="ECO:0000313" key="1">
    <source>
        <dbReference type="Proteomes" id="UP000189701"/>
    </source>
</evidence>
<gene>
    <name evidence="2" type="primary">LOC104226952</name>
</gene>
<accession>A0A1U7WFD1</accession>
<reference evidence="2" key="2">
    <citation type="submission" date="2025-08" db="UniProtKB">
        <authorList>
            <consortium name="RefSeq"/>
        </authorList>
    </citation>
    <scope>IDENTIFICATION</scope>
    <source>
        <tissue evidence="2">Leaf</tissue>
    </source>
</reference>
<dbReference type="AlphaFoldDB" id="A0A1U7WFD1"/>
<protein>
    <submittedName>
        <fullName evidence="2">Uncharacterized protein LOC104226952 isoform X2</fullName>
    </submittedName>
</protein>
<evidence type="ECO:0000313" key="2">
    <source>
        <dbReference type="RefSeq" id="XP_009777368.1"/>
    </source>
</evidence>
<dbReference type="Proteomes" id="UP000189701">
    <property type="component" value="Unplaced"/>
</dbReference>
<proteinExistence type="predicted"/>
<dbReference type="PANTHER" id="PTHR15140:SF44">
    <property type="entry name" value="LATE BLIGHT RESISTANCE PROTEIN HOMOLOG R1B-23 ISOFORM X1"/>
    <property type="match status" value="1"/>
</dbReference>
<name>A0A1U7WFD1_NICSY</name>